<feature type="binding site" evidence="10">
    <location>
        <position position="235"/>
    </location>
    <ligand>
        <name>K(+)</name>
        <dbReference type="ChEBI" id="CHEBI:29103"/>
    </ligand>
</feature>
<dbReference type="EMBL" id="AWSU01000113">
    <property type="protein sequence ID" value="ERI78669.1"/>
    <property type="molecule type" value="Genomic_DNA"/>
</dbReference>
<evidence type="ECO:0000256" key="6">
    <source>
        <dbReference type="ARBA" id="ARBA00022801"/>
    </source>
</evidence>
<reference evidence="13 14" key="1">
    <citation type="submission" date="2013-07" db="EMBL/GenBank/DDBJ databases">
        <authorList>
            <person name="Weinstock G."/>
            <person name="Sodergren E."/>
            <person name="Wylie T."/>
            <person name="Fulton L."/>
            <person name="Fulton R."/>
            <person name="Fronick C."/>
            <person name="O'Laughlin M."/>
            <person name="Godfrey J."/>
            <person name="Miner T."/>
            <person name="Herter B."/>
            <person name="Appelbaum E."/>
            <person name="Cordes M."/>
            <person name="Lek S."/>
            <person name="Wollam A."/>
            <person name="Pepin K.H."/>
            <person name="Palsikar V.B."/>
            <person name="Mitreva M."/>
            <person name="Wilson R.K."/>
        </authorList>
    </citation>
    <scope>NUCLEOTIDE SEQUENCE [LARGE SCALE GENOMIC DNA]</scope>
    <source>
        <strain evidence="13 14">ATCC 14940</strain>
    </source>
</reference>
<evidence type="ECO:0000256" key="4">
    <source>
        <dbReference type="ARBA" id="ARBA00022723"/>
    </source>
</evidence>
<dbReference type="InterPro" id="IPR006073">
    <property type="entry name" value="GTP-bd"/>
</dbReference>
<dbReference type="InterPro" id="IPR031168">
    <property type="entry name" value="G_TrmE"/>
</dbReference>
<evidence type="ECO:0000256" key="2">
    <source>
        <dbReference type="ARBA" id="ARBA00022490"/>
    </source>
</evidence>
<dbReference type="PANTHER" id="PTHR42714:SF2">
    <property type="entry name" value="TRNA MODIFICATION GTPASE GTPBP3, MITOCHONDRIAL"/>
    <property type="match status" value="1"/>
</dbReference>
<feature type="binding site" evidence="10">
    <location>
        <position position="254"/>
    </location>
    <ligand>
        <name>K(+)</name>
        <dbReference type="ChEBI" id="CHEBI:29103"/>
    </ligand>
</feature>
<dbReference type="GO" id="GO:0005525">
    <property type="term" value="F:GTP binding"/>
    <property type="evidence" value="ECO:0007669"/>
    <property type="project" value="UniProtKB-UniRule"/>
</dbReference>
<name>A0ABC9U0Q3_CLOSY</name>
<dbReference type="SUPFAM" id="SSF52540">
    <property type="entry name" value="P-loop containing nucleoside triphosphate hydrolases"/>
    <property type="match status" value="1"/>
</dbReference>
<dbReference type="InterPro" id="IPR004520">
    <property type="entry name" value="GTPase_MnmE"/>
</dbReference>
<feature type="binding site" evidence="10">
    <location>
        <begin position="235"/>
        <end position="240"/>
    </location>
    <ligand>
        <name>GTP</name>
        <dbReference type="ChEBI" id="CHEBI:37565"/>
    </ligand>
</feature>
<dbReference type="GO" id="GO:0006400">
    <property type="term" value="P:tRNA modification"/>
    <property type="evidence" value="ECO:0007669"/>
    <property type="project" value="UniProtKB-UniRule"/>
</dbReference>
<comment type="subunit">
    <text evidence="10">Homodimer. Heterotetramer of two MnmE and two MnmG subunits.</text>
</comment>
<dbReference type="Gene3D" id="3.30.1360.120">
    <property type="entry name" value="Probable tRNA modification gtpase trme, domain 1"/>
    <property type="match status" value="1"/>
</dbReference>
<feature type="binding site" evidence="10">
    <location>
        <position position="462"/>
    </location>
    <ligand>
        <name>(6S)-5-formyl-5,6,7,8-tetrahydrofolate</name>
        <dbReference type="ChEBI" id="CHEBI:57457"/>
    </ligand>
</feature>
<comment type="function">
    <text evidence="10">Exhibits a very high intrinsic GTPase hydrolysis rate. Involved in the addition of a carboxymethylaminomethyl (cmnm) group at the wobble position (U34) of certain tRNAs, forming tRNA-cmnm(5)s(2)U34.</text>
</comment>
<dbReference type="InterPro" id="IPR005225">
    <property type="entry name" value="Small_GTP-bd"/>
</dbReference>
<proteinExistence type="inferred from homology"/>
<dbReference type="Gene3D" id="3.40.50.300">
    <property type="entry name" value="P-loop containing nucleotide triphosphate hydrolases"/>
    <property type="match status" value="1"/>
</dbReference>
<feature type="binding site" evidence="10">
    <location>
        <begin position="279"/>
        <end position="282"/>
    </location>
    <ligand>
        <name>GTP</name>
        <dbReference type="ChEBI" id="CHEBI:37565"/>
    </ligand>
</feature>
<protein>
    <recommendedName>
        <fullName evidence="10">tRNA modification GTPase MnmE</fullName>
        <ecNumber evidence="10">3.6.-.-</ecNumber>
    </recommendedName>
</protein>
<feature type="binding site" evidence="10">
    <location>
        <position position="26"/>
    </location>
    <ligand>
        <name>(6S)-5-formyl-5,6,7,8-tetrahydrofolate</name>
        <dbReference type="ChEBI" id="CHEBI:57457"/>
    </ligand>
</feature>
<gene>
    <name evidence="10" type="primary">mnmE</name>
    <name evidence="10" type="synonym">trmE</name>
    <name evidence="13" type="ORF">CLOSYM_01405</name>
</gene>
<dbReference type="NCBIfam" id="TIGR00450">
    <property type="entry name" value="mnmE_trmE_thdF"/>
    <property type="match status" value="1"/>
</dbReference>
<dbReference type="GO" id="GO:0046872">
    <property type="term" value="F:metal ion binding"/>
    <property type="evidence" value="ECO:0007669"/>
    <property type="project" value="UniProtKB-KW"/>
</dbReference>
<organism evidence="13 14">
    <name type="scientific">[Clostridium] symbiosum ATCC 14940</name>
    <dbReference type="NCBI Taxonomy" id="411472"/>
    <lineage>
        <taxon>Bacteria</taxon>
        <taxon>Bacillati</taxon>
        <taxon>Bacillota</taxon>
        <taxon>Clostridia</taxon>
        <taxon>Lachnospirales</taxon>
        <taxon>Lachnospiraceae</taxon>
        <taxon>Otoolea</taxon>
    </lineage>
</organism>
<feature type="binding site" evidence="10">
    <location>
        <position position="256"/>
    </location>
    <ligand>
        <name>K(+)</name>
        <dbReference type="ChEBI" id="CHEBI:29103"/>
    </ligand>
</feature>
<dbReference type="Pfam" id="PF10396">
    <property type="entry name" value="TrmE_N"/>
    <property type="match status" value="1"/>
</dbReference>
<feature type="binding site" evidence="10">
    <location>
        <position position="239"/>
    </location>
    <ligand>
        <name>Mg(2+)</name>
        <dbReference type="ChEBI" id="CHEBI:18420"/>
    </ligand>
</feature>
<dbReference type="EC" id="3.6.-.-" evidence="10"/>
<comment type="similarity">
    <text evidence="1 10 11">Belongs to the TRAFAC class TrmE-Era-EngA-EngB-Septin-like GTPase superfamily. TrmE GTPase family.</text>
</comment>
<dbReference type="InterPro" id="IPR027266">
    <property type="entry name" value="TrmE/GcvT-like"/>
</dbReference>
<evidence type="ECO:0000256" key="11">
    <source>
        <dbReference type="RuleBase" id="RU003313"/>
    </source>
</evidence>
<keyword evidence="8 10" id="KW-0630">Potassium</keyword>
<evidence type="ECO:0000313" key="14">
    <source>
        <dbReference type="Proteomes" id="UP000016491"/>
    </source>
</evidence>
<comment type="caution">
    <text evidence="10">Lacks conserved residue(s) required for the propagation of feature annotation.</text>
</comment>
<evidence type="ECO:0000256" key="7">
    <source>
        <dbReference type="ARBA" id="ARBA00022842"/>
    </source>
</evidence>
<keyword evidence="2 10" id="KW-0963">Cytoplasm</keyword>
<dbReference type="AlphaFoldDB" id="A0ABC9U0Q3"/>
<dbReference type="GO" id="GO:0042802">
    <property type="term" value="F:identical protein binding"/>
    <property type="evidence" value="ECO:0007669"/>
    <property type="project" value="UniProtKB-ARBA"/>
</dbReference>
<dbReference type="FunFam" id="3.30.1360.120:FF:000003">
    <property type="entry name" value="tRNA modification GTPase MnmE"/>
    <property type="match status" value="1"/>
</dbReference>
<keyword evidence="7 10" id="KW-0460">Magnesium</keyword>
<dbReference type="PANTHER" id="PTHR42714">
    <property type="entry name" value="TRNA MODIFICATION GTPASE GTPBP3"/>
    <property type="match status" value="1"/>
</dbReference>
<evidence type="ECO:0000313" key="13">
    <source>
        <dbReference type="EMBL" id="ERI78669.1"/>
    </source>
</evidence>
<feature type="binding site" evidence="10">
    <location>
        <position position="129"/>
    </location>
    <ligand>
        <name>(6S)-5-formyl-5,6,7,8-tetrahydrofolate</name>
        <dbReference type="ChEBI" id="CHEBI:57457"/>
    </ligand>
</feature>
<dbReference type="GO" id="GO:0005737">
    <property type="term" value="C:cytoplasm"/>
    <property type="evidence" value="ECO:0007669"/>
    <property type="project" value="UniProtKB-SubCell"/>
</dbReference>
<evidence type="ECO:0000256" key="9">
    <source>
        <dbReference type="ARBA" id="ARBA00023134"/>
    </source>
</evidence>
<dbReference type="PROSITE" id="PS51709">
    <property type="entry name" value="G_TRME"/>
    <property type="match status" value="1"/>
</dbReference>
<feature type="binding site" evidence="10">
    <location>
        <position position="259"/>
    </location>
    <ligand>
        <name>K(+)</name>
        <dbReference type="ChEBI" id="CHEBI:29103"/>
    </ligand>
</feature>
<dbReference type="Pfam" id="PF01926">
    <property type="entry name" value="MMR_HSR1"/>
    <property type="match status" value="1"/>
</dbReference>
<dbReference type="InterPro" id="IPR025867">
    <property type="entry name" value="MnmE_helical"/>
</dbReference>
<feature type="binding site" evidence="10">
    <location>
        <position position="260"/>
    </location>
    <ligand>
        <name>Mg(2+)</name>
        <dbReference type="ChEBI" id="CHEBI:18420"/>
    </ligand>
</feature>
<keyword evidence="3 10" id="KW-0819">tRNA processing</keyword>
<sequence length="462" mass="51385">MKNMMTSDTIAAIATALTNSGIGIIRVSGNEAFDIVDRIFRPKNKRKKLKEEKTYTVHYGHIQDGDEIIDEVLAIVMRGPHSYTAEDTVEIDCHGGVLVMKKILETVIKYGARMAEPGEFTKRAFLNGRIDLSQAEAVIDVINSKNNYALKSSVSQLSGSMSKKVKELREKLLFEIAFIESALDDPEHISLDGYPEKLKVTVNDMQEELNRAISTFDSGRVLSEGIRTVILGKPNAGKSSLMNVLVGEERAIVTDIAGTTRDTLEENIRLHGISLNIVDTAGIRETEDVVEKIGVDKARANADDADLLIYVVDGSCPLDENDYQIMNLIEGRKSIVLLNKTDLEMVLTPEEIKEKTGKEVVAVSAKEQRGIDLLEEKIKELFLSGEIDFNDEVMITNVRHKTAMSEALKSLSLVKQSIEDQMPEDFYSIDLMNAYEQLGTIIGESLEDDLVNEIFNKFCMGK</sequence>
<comment type="subcellular location">
    <subcellularLocation>
        <location evidence="10">Cytoplasm</location>
    </subcellularLocation>
</comment>
<dbReference type="Pfam" id="PF12631">
    <property type="entry name" value="MnmE_helical"/>
    <property type="match status" value="1"/>
</dbReference>
<accession>A0ABC9U0Q3</accession>
<dbReference type="CDD" id="cd14858">
    <property type="entry name" value="TrmE_N"/>
    <property type="match status" value="1"/>
</dbReference>
<dbReference type="FunFam" id="3.40.50.300:FF:000494">
    <property type="entry name" value="tRNA modification GTPase MnmE"/>
    <property type="match status" value="1"/>
</dbReference>
<feature type="binding site" evidence="10">
    <location>
        <begin position="254"/>
        <end position="260"/>
    </location>
    <ligand>
        <name>GTP</name>
        <dbReference type="ChEBI" id="CHEBI:37565"/>
    </ligand>
</feature>
<feature type="binding site" evidence="10">
    <location>
        <position position="90"/>
    </location>
    <ligand>
        <name>(6S)-5-formyl-5,6,7,8-tetrahydrofolate</name>
        <dbReference type="ChEBI" id="CHEBI:57457"/>
    </ligand>
</feature>
<keyword evidence="6 10" id="KW-0378">Hydrolase</keyword>
<evidence type="ECO:0000259" key="12">
    <source>
        <dbReference type="PROSITE" id="PS51709"/>
    </source>
</evidence>
<dbReference type="InterPro" id="IPR027368">
    <property type="entry name" value="MnmE_dom2"/>
</dbReference>
<comment type="cofactor">
    <cofactor evidence="10">
        <name>K(+)</name>
        <dbReference type="ChEBI" id="CHEBI:29103"/>
    </cofactor>
    <text evidence="10">Binds 1 potassium ion per subunit.</text>
</comment>
<evidence type="ECO:0000256" key="10">
    <source>
        <dbReference type="HAMAP-Rule" id="MF_00379"/>
    </source>
</evidence>
<dbReference type="InterPro" id="IPR027417">
    <property type="entry name" value="P-loop_NTPase"/>
</dbReference>
<dbReference type="CDD" id="cd04164">
    <property type="entry name" value="trmE"/>
    <property type="match status" value="1"/>
</dbReference>
<dbReference type="InterPro" id="IPR018948">
    <property type="entry name" value="GTP-bd_TrmE_N"/>
</dbReference>
<evidence type="ECO:0000256" key="3">
    <source>
        <dbReference type="ARBA" id="ARBA00022694"/>
    </source>
</evidence>
<evidence type="ECO:0000256" key="1">
    <source>
        <dbReference type="ARBA" id="ARBA00011043"/>
    </source>
</evidence>
<keyword evidence="9 10" id="KW-0342">GTP-binding</keyword>
<dbReference type="NCBIfam" id="TIGR00231">
    <property type="entry name" value="small_GTP"/>
    <property type="match status" value="1"/>
</dbReference>
<dbReference type="GO" id="GO:0003924">
    <property type="term" value="F:GTPase activity"/>
    <property type="evidence" value="ECO:0007669"/>
    <property type="project" value="UniProtKB-UniRule"/>
</dbReference>
<comment type="caution">
    <text evidence="13">The sequence shown here is derived from an EMBL/GenBank/DDBJ whole genome shotgun (WGS) entry which is preliminary data.</text>
</comment>
<evidence type="ECO:0000256" key="5">
    <source>
        <dbReference type="ARBA" id="ARBA00022741"/>
    </source>
</evidence>
<feature type="domain" description="TrmE-type G" evidence="12">
    <location>
        <begin position="225"/>
        <end position="383"/>
    </location>
</feature>
<dbReference type="Gene3D" id="1.20.120.430">
    <property type="entry name" value="tRNA modification GTPase MnmE domain 2"/>
    <property type="match status" value="1"/>
</dbReference>
<dbReference type="HAMAP" id="MF_00379">
    <property type="entry name" value="GTPase_MnmE"/>
    <property type="match status" value="1"/>
</dbReference>
<keyword evidence="5 10" id="KW-0547">Nucleotide-binding</keyword>
<keyword evidence="4 10" id="KW-0479">Metal-binding</keyword>
<dbReference type="Proteomes" id="UP000016491">
    <property type="component" value="Unassembled WGS sequence"/>
</dbReference>
<evidence type="ECO:0000256" key="8">
    <source>
        <dbReference type="ARBA" id="ARBA00022958"/>
    </source>
</evidence>